<sequence length="154" mass="17446">MAQCNQVVREVNKQVDRIIVKSISVGNGWTEPVQYEQVTDNGTTQFYIHIYALEGSLVDRKGAYVIFKDGTVLAWPQAKVMASPKGVVDVNQCLLRLTESEIEQFQEKQIISIRLSTQERSLTLAQSQRAQNIINCVLYAQYSDIKSDKLVNHL</sequence>
<protein>
    <submittedName>
        <fullName evidence="1">Uncharacterized protein</fullName>
    </submittedName>
</protein>
<evidence type="ECO:0000313" key="2">
    <source>
        <dbReference type="Proteomes" id="UP000033054"/>
    </source>
</evidence>
<accession>A0A0E3ZRE7</accession>
<gene>
    <name evidence="1" type="ORF">SD10_01370</name>
</gene>
<organism evidence="1 2">
    <name type="scientific">Spirosoma radiotolerans</name>
    <dbReference type="NCBI Taxonomy" id="1379870"/>
    <lineage>
        <taxon>Bacteria</taxon>
        <taxon>Pseudomonadati</taxon>
        <taxon>Bacteroidota</taxon>
        <taxon>Cytophagia</taxon>
        <taxon>Cytophagales</taxon>
        <taxon>Cytophagaceae</taxon>
        <taxon>Spirosoma</taxon>
    </lineage>
</organism>
<proteinExistence type="predicted"/>
<dbReference type="KEGG" id="srd:SD10_01370"/>
<dbReference type="AlphaFoldDB" id="A0A0E3ZRE7"/>
<dbReference type="HOGENOM" id="CLU_1703148_0_0_10"/>
<reference evidence="1 2" key="1">
    <citation type="journal article" date="2014" name="Curr. Microbiol.">
        <title>Spirosoma radiotolerans sp. nov., a gamma-radiation-resistant bacterium isolated from gamma ray-irradiated soil.</title>
        <authorList>
            <person name="Lee J.J."/>
            <person name="Srinivasan S."/>
            <person name="Lim S."/>
            <person name="Joe M."/>
            <person name="Im S."/>
            <person name="Bae S.I."/>
            <person name="Park K.R."/>
            <person name="Han J.H."/>
            <person name="Park S.H."/>
            <person name="Joo B.M."/>
            <person name="Park S.J."/>
            <person name="Kim M.K."/>
        </authorList>
    </citation>
    <scope>NUCLEOTIDE SEQUENCE [LARGE SCALE GENOMIC DNA]</scope>
    <source>
        <strain evidence="1 2">DG5A</strain>
    </source>
</reference>
<evidence type="ECO:0000313" key="1">
    <source>
        <dbReference type="EMBL" id="AKD53748.1"/>
    </source>
</evidence>
<dbReference type="Proteomes" id="UP000033054">
    <property type="component" value="Chromosome"/>
</dbReference>
<dbReference type="PATRIC" id="fig|1379870.5.peg.298"/>
<keyword evidence="2" id="KW-1185">Reference proteome</keyword>
<dbReference type="EMBL" id="CP010429">
    <property type="protein sequence ID" value="AKD53748.1"/>
    <property type="molecule type" value="Genomic_DNA"/>
</dbReference>
<name>A0A0E3ZRE7_9BACT</name>